<evidence type="ECO:0000256" key="2">
    <source>
        <dbReference type="ARBA" id="ARBA00012027"/>
    </source>
</evidence>
<dbReference type="CDD" id="cd09141">
    <property type="entry name" value="PLDc_vPLD1_2_yPLD_like_2"/>
    <property type="match status" value="1"/>
</dbReference>
<evidence type="ECO:0000256" key="6">
    <source>
        <dbReference type="ARBA" id="ARBA00023098"/>
    </source>
</evidence>
<evidence type="ECO:0000313" key="10">
    <source>
        <dbReference type="Proteomes" id="UP000271098"/>
    </source>
</evidence>
<evidence type="ECO:0000259" key="8">
    <source>
        <dbReference type="PROSITE" id="PS50035"/>
    </source>
</evidence>
<dbReference type="SUPFAM" id="SSF56024">
    <property type="entry name" value="Phospholipase D/nuclease"/>
    <property type="match status" value="2"/>
</dbReference>
<proteinExistence type="predicted"/>
<evidence type="ECO:0000256" key="3">
    <source>
        <dbReference type="ARBA" id="ARBA00022737"/>
    </source>
</evidence>
<evidence type="ECO:0000313" key="9">
    <source>
        <dbReference type="EMBL" id="VDN21737.1"/>
    </source>
</evidence>
<feature type="region of interest" description="Disordered" evidence="7">
    <location>
        <begin position="296"/>
        <end position="321"/>
    </location>
</feature>
<dbReference type="PROSITE" id="PS50035">
    <property type="entry name" value="PLD"/>
    <property type="match status" value="1"/>
</dbReference>
<accession>A0A183DWQ5</accession>
<feature type="domain" description="PLD phosphodiesterase" evidence="8">
    <location>
        <begin position="189"/>
        <end position="216"/>
    </location>
</feature>
<organism evidence="11">
    <name type="scientific">Gongylonema pulchrum</name>
    <dbReference type="NCBI Taxonomy" id="637853"/>
    <lineage>
        <taxon>Eukaryota</taxon>
        <taxon>Metazoa</taxon>
        <taxon>Ecdysozoa</taxon>
        <taxon>Nematoda</taxon>
        <taxon>Chromadorea</taxon>
        <taxon>Rhabditida</taxon>
        <taxon>Spirurina</taxon>
        <taxon>Spiruromorpha</taxon>
        <taxon>Spiruroidea</taxon>
        <taxon>Gongylonematidae</taxon>
        <taxon>Gongylonema</taxon>
    </lineage>
</organism>
<dbReference type="SMART" id="SM00155">
    <property type="entry name" value="PLDc"/>
    <property type="match status" value="1"/>
</dbReference>
<evidence type="ECO:0000313" key="11">
    <source>
        <dbReference type="WBParaSite" id="GPUH_0001316101-mRNA-1"/>
    </source>
</evidence>
<keyword evidence="5" id="KW-0442">Lipid degradation</keyword>
<dbReference type="GO" id="GO:0060627">
    <property type="term" value="P:regulation of vesicle-mediated transport"/>
    <property type="evidence" value="ECO:0007669"/>
    <property type="project" value="TreeGrafter"/>
</dbReference>
<keyword evidence="6" id="KW-0443">Lipid metabolism</keyword>
<dbReference type="AlphaFoldDB" id="A0A183DWQ5"/>
<keyword evidence="4" id="KW-0378">Hydrolase</keyword>
<dbReference type="PANTHER" id="PTHR18896:SF76">
    <property type="entry name" value="PHOSPHOLIPASE"/>
    <property type="match status" value="1"/>
</dbReference>
<dbReference type="Pfam" id="PF00614">
    <property type="entry name" value="PLDc"/>
    <property type="match status" value="1"/>
</dbReference>
<keyword evidence="3" id="KW-0677">Repeat</keyword>
<dbReference type="EC" id="3.1.4.4" evidence="2"/>
<sequence>MHPGTEQIRLVLLFDRDFGVELTLKCASPLDAEQWKAAILESMNGVGRLWRENHPYGSTFPIRRAQNVRWFVDGRAFMEHAANMMELACEEIFIADWWLSPEIFMKRPPVEGNRWRLDEILKVRHGFVCFSVVFLLKAEQGVRIFVLLYKEMEMALGINSIYTKKTLQKLHKNIKVLRHPDHYLSSGTFFWAHHEKLVIIDQLIAFVGGVDLCFGRWDDCRHKLTDCGSVQYSEQLSVCAAGDFSMACMRKLITAAGTLSPIGLEEKEEVKKVGDYDEVDKSKQSAEKLGTRKFLRHTKSNVEKKNESDEEKAPTKPTEHGHGLISMVKRTQSAIRSKSAVAAPPIEMLNMNAEKMDIHDAMDKYKAYVHSGKAEEAKRRAERKSPPPRQRNVLSKVAHSLKPSSARKRWQKVKEETSRYDLRYMELRDQDEKIRVMEEQIEGAGKLWVGKDYTEKSKELKDYPFLLPKCYDTIKVPRVLETYSDVADVQAYLSLIANARHCIYIENQFFVSIIDSSEVSNEICKVLCERIKRAHREKEKFRVYIMLPLLPGFEGDIGAPGGSALQAVLSWTYKSLSRGPGSLIENLKRAIPDPMEYIHIGSLRTYNTLSGKLVCILVKDCEYVPSKMDGKPYDAGKFAMSLRKQLMMVSQFIIALEHLGLLPEQKRKPPRMEIDLDDPVADSFFVGTWGAIAKKNTEIFEKVPLALNCP</sequence>
<keyword evidence="10" id="KW-1185">Reference proteome</keyword>
<dbReference type="CDD" id="cd09138">
    <property type="entry name" value="PLDc_vPLD1_2_yPLD_like_1"/>
    <property type="match status" value="1"/>
</dbReference>
<feature type="region of interest" description="Disordered" evidence="7">
    <location>
        <begin position="371"/>
        <end position="393"/>
    </location>
</feature>
<dbReference type="WBParaSite" id="GPUH_0001316101-mRNA-1">
    <property type="protein sequence ID" value="GPUH_0001316101-mRNA-1"/>
    <property type="gene ID" value="GPUH_0001316101"/>
</dbReference>
<dbReference type="InterPro" id="IPR001736">
    <property type="entry name" value="PLipase_D/transphosphatidylase"/>
</dbReference>
<feature type="compositionally biased region" description="Basic and acidic residues" evidence="7">
    <location>
        <begin position="300"/>
        <end position="321"/>
    </location>
</feature>
<protein>
    <recommendedName>
        <fullName evidence="2">phospholipase D</fullName>
        <ecNumber evidence="2">3.1.4.4</ecNumber>
    </recommendedName>
</protein>
<dbReference type="GO" id="GO:0009395">
    <property type="term" value="P:phospholipid catabolic process"/>
    <property type="evidence" value="ECO:0007669"/>
    <property type="project" value="TreeGrafter"/>
</dbReference>
<comment type="catalytic activity">
    <reaction evidence="1">
        <text>a 1,2-diacyl-sn-glycero-3-phosphocholine + H2O = a 1,2-diacyl-sn-glycero-3-phosphate + choline + H(+)</text>
        <dbReference type="Rhea" id="RHEA:14445"/>
        <dbReference type="ChEBI" id="CHEBI:15354"/>
        <dbReference type="ChEBI" id="CHEBI:15377"/>
        <dbReference type="ChEBI" id="CHEBI:15378"/>
        <dbReference type="ChEBI" id="CHEBI:57643"/>
        <dbReference type="ChEBI" id="CHEBI:58608"/>
        <dbReference type="EC" id="3.1.4.4"/>
    </reaction>
</comment>
<evidence type="ECO:0000256" key="7">
    <source>
        <dbReference type="SAM" id="MobiDB-lite"/>
    </source>
</evidence>
<dbReference type="EMBL" id="UYRT01079957">
    <property type="protein sequence ID" value="VDN21737.1"/>
    <property type="molecule type" value="Genomic_DNA"/>
</dbReference>
<dbReference type="OrthoDB" id="14911at2759"/>
<evidence type="ECO:0000256" key="5">
    <source>
        <dbReference type="ARBA" id="ARBA00022963"/>
    </source>
</evidence>
<reference evidence="11" key="1">
    <citation type="submission" date="2016-06" db="UniProtKB">
        <authorList>
            <consortium name="WormBaseParasite"/>
        </authorList>
    </citation>
    <scope>IDENTIFICATION</scope>
</reference>
<reference evidence="9 10" key="2">
    <citation type="submission" date="2018-11" db="EMBL/GenBank/DDBJ databases">
        <authorList>
            <consortium name="Pathogen Informatics"/>
        </authorList>
    </citation>
    <scope>NUCLEOTIDE SEQUENCE [LARGE SCALE GENOMIC DNA]</scope>
</reference>
<dbReference type="Gene3D" id="3.30.870.10">
    <property type="entry name" value="Endonuclease Chain A"/>
    <property type="match status" value="2"/>
</dbReference>
<evidence type="ECO:0000256" key="4">
    <source>
        <dbReference type="ARBA" id="ARBA00022801"/>
    </source>
</evidence>
<dbReference type="PANTHER" id="PTHR18896">
    <property type="entry name" value="PHOSPHOLIPASE D"/>
    <property type="match status" value="1"/>
</dbReference>
<dbReference type="InterPro" id="IPR015679">
    <property type="entry name" value="PLipase_D_fam"/>
</dbReference>
<dbReference type="Proteomes" id="UP000271098">
    <property type="component" value="Unassembled WGS sequence"/>
</dbReference>
<evidence type="ECO:0000256" key="1">
    <source>
        <dbReference type="ARBA" id="ARBA00000798"/>
    </source>
</evidence>
<gene>
    <name evidence="9" type="ORF">GPUH_LOCUS13146</name>
</gene>
<feature type="compositionally biased region" description="Basic and acidic residues" evidence="7">
    <location>
        <begin position="371"/>
        <end position="385"/>
    </location>
</feature>
<dbReference type="GO" id="GO:0004630">
    <property type="term" value="F:phospholipase D activity"/>
    <property type="evidence" value="ECO:0007669"/>
    <property type="project" value="UniProtKB-EC"/>
</dbReference>
<name>A0A183DWQ5_9BILA</name>